<organism evidence="2 3">
    <name type="scientific">Musa troglodytarum</name>
    <name type="common">fe'i banana</name>
    <dbReference type="NCBI Taxonomy" id="320322"/>
    <lineage>
        <taxon>Eukaryota</taxon>
        <taxon>Viridiplantae</taxon>
        <taxon>Streptophyta</taxon>
        <taxon>Embryophyta</taxon>
        <taxon>Tracheophyta</taxon>
        <taxon>Spermatophyta</taxon>
        <taxon>Magnoliopsida</taxon>
        <taxon>Liliopsida</taxon>
        <taxon>Zingiberales</taxon>
        <taxon>Musaceae</taxon>
        <taxon>Musa</taxon>
    </lineage>
</organism>
<feature type="compositionally biased region" description="Polar residues" evidence="1">
    <location>
        <begin position="1121"/>
        <end position="1130"/>
    </location>
</feature>
<proteinExistence type="predicted"/>
<feature type="region of interest" description="Disordered" evidence="1">
    <location>
        <begin position="998"/>
        <end position="1020"/>
    </location>
</feature>
<protein>
    <submittedName>
        <fullName evidence="2">Uncharacterized protein</fullName>
    </submittedName>
</protein>
<dbReference type="OrthoDB" id="1939758at2759"/>
<feature type="region of interest" description="Disordered" evidence="1">
    <location>
        <begin position="500"/>
        <end position="530"/>
    </location>
</feature>
<dbReference type="PANTHER" id="PTHR37261:SF1">
    <property type="entry name" value="40S RIBOSOMAL PROTEIN S27"/>
    <property type="match status" value="1"/>
</dbReference>
<dbReference type="InterPro" id="IPR029033">
    <property type="entry name" value="His_PPase_superfam"/>
</dbReference>
<name>A0A9E7FI79_9LILI</name>
<sequence>MEAASGATAGDAESSAAVNRWAVSTNWIVTGGSLHDAISFETSEEDAPTAPGISTPLILLRPPAEAAAEEEDRGFLPCEVTVCLNGKYEIHRIYARSTARVYEVYYATDKENKCKEYLCTVRCGVASEEVAPLSSDVGSFECENGSYATSDKQDKMSLADSNSSNEDGWVEVKIPDTPSHDHKINVLSRKIDGNSNTDCQIYYEATADISDASPCMSVTLRFLSLNTKTCVHVSEIYIYANPVETDTPYAPASTGENFGGNSLLAMFMPSLLQLSKSGTSTQDKFFGASALRKHQYGVQKEAELVSSDMAVVMPQEAISDKVDCTLGLDHKQVQLKPENTFSTSDQRITDQEVLSCSVDQKLDQVHDQSEIKPENMQLGSNQKITEREPSSSTSIQETMARAENVQSTSSEKQIGLVHMSKSSAEEDYKTGDRIERVLDELVSRVTRIEAFCSRFEESLLKPLSCIETRLQNLEKLFHTAGGQFPRQGACTRISAPEFSSDLENDSLNSSPASGDNDKDDTVLHDPPLPVDATLHPSLPASGVTGSVPDSRIYPGLVLKAPEFSNEDDERLKYDAGLASDANCSQDKKFLSTGNKDTDGIKDDVSLASDLNCSEDKKLSSFDHALASALQAFLSSKPNATVMEPYELCAGDENVPNPSLIKVLSNVADTSNEVKDTAVSDSSFPVSGGSEKSVRNPECDRGCSIRGISEVSAALDGSSTSADALVSFLPAPVMDSGLIFKAPEFSSDEDEFDNYDNTTGTNSYNFHEDEAYMHMDGETVSDFVAFLSLEKLKTSNRTSNLVAISSDPYNVDKSETSSFVVGVPCEGADGLDTQNHGISTKDTDLSILTTKTGLDCKCDENEHWLERLSTSPLGCSLEKRGDKVKLHGYHSTSATASEERLLTEDLSQNVSFISDCSASKDWQRGLLNDSDDDQVDPGGASLIELVKGRTGNSSTFTSLVTNSIKNEDQVGFMDSSASTADHYDGQAANETGSIHENWMSANDSTKHGQTPTSASSSDDPIWDVKFVPERDWSCGDPLQVLLGESCADEVQDSAAIDVTEYCIATDQLLDGMENLSLTGDGSDSEFSMKIKVKKAQQDCVYRDKHYTHYLCCGHPDSVNGSISSHNTSVSDRNWKTENSPSPSPSSSPSPPRHYSSALLFFSFADWPVASASVRFASGFSEMDGVTSSGLFPLQRCKTIHLVRHAQGIHNKGHEKDHRAYSSPEFFDAHLTPLGWDQVDNLRKHIKFCGLSKRIELVIASPLLRCYRTMQTAVGVFGGDGYDDGVNNTPPLMVENTGDSGRPAISSLNCPPFVVVEDCRERLGVNLCDKRRRISEYQKLFPAIDFSLASIENDEDILWKADHRETNEEVAARGVKFISWLCTLEEKEIAVVTHSAFLFQTLQMFGGDCDSIIKEEIVKQFGNCELRSMLLVDRR</sequence>
<dbReference type="Gene3D" id="3.40.50.1240">
    <property type="entry name" value="Phosphoglycerate mutase-like"/>
    <property type="match status" value="1"/>
</dbReference>
<dbReference type="SUPFAM" id="SSF53254">
    <property type="entry name" value="Phosphoglycerate mutase-like"/>
    <property type="match status" value="1"/>
</dbReference>
<feature type="compositionally biased region" description="Polar residues" evidence="1">
    <location>
        <begin position="998"/>
        <end position="1017"/>
    </location>
</feature>
<evidence type="ECO:0000256" key="1">
    <source>
        <dbReference type="SAM" id="MobiDB-lite"/>
    </source>
</evidence>
<dbReference type="Proteomes" id="UP001055439">
    <property type="component" value="Chromosome 4"/>
</dbReference>
<dbReference type="SMART" id="SM00855">
    <property type="entry name" value="PGAM"/>
    <property type="match status" value="1"/>
</dbReference>
<dbReference type="EMBL" id="CP097506">
    <property type="protein sequence ID" value="URD96125.1"/>
    <property type="molecule type" value="Genomic_DNA"/>
</dbReference>
<keyword evidence="3" id="KW-1185">Reference proteome</keyword>
<feature type="compositionally biased region" description="Low complexity" evidence="1">
    <location>
        <begin position="500"/>
        <end position="510"/>
    </location>
</feature>
<reference evidence="2" key="1">
    <citation type="submission" date="2022-05" db="EMBL/GenBank/DDBJ databases">
        <title>The Musa troglodytarum L. genome provides insights into the mechanism of non-climacteric behaviour and enrichment of carotenoids.</title>
        <authorList>
            <person name="Wang J."/>
        </authorList>
    </citation>
    <scope>NUCLEOTIDE SEQUENCE</scope>
    <source>
        <tissue evidence="2">Leaf</tissue>
    </source>
</reference>
<gene>
    <name evidence="2" type="ORF">MUK42_29567</name>
</gene>
<feature type="region of interest" description="Disordered" evidence="1">
    <location>
        <begin position="1121"/>
        <end position="1149"/>
    </location>
</feature>
<feature type="compositionally biased region" description="Pro residues" evidence="1">
    <location>
        <begin position="1140"/>
        <end position="1149"/>
    </location>
</feature>
<dbReference type="CDD" id="cd07067">
    <property type="entry name" value="HP_PGM_like"/>
    <property type="match status" value="1"/>
</dbReference>
<accession>A0A9E7FI79</accession>
<evidence type="ECO:0000313" key="3">
    <source>
        <dbReference type="Proteomes" id="UP001055439"/>
    </source>
</evidence>
<dbReference type="PANTHER" id="PTHR37261">
    <property type="entry name" value="40S RIBOSOMAL PROTEIN S27"/>
    <property type="match status" value="1"/>
</dbReference>
<dbReference type="InterPro" id="IPR013078">
    <property type="entry name" value="His_Pase_superF_clade-1"/>
</dbReference>
<evidence type="ECO:0000313" key="2">
    <source>
        <dbReference type="EMBL" id="URD96125.1"/>
    </source>
</evidence>